<reference evidence="15" key="3">
    <citation type="submission" date="2015-06" db="UniProtKB">
        <authorList>
            <consortium name="EnsemblMetazoa"/>
        </authorList>
    </citation>
    <scope>IDENTIFICATION</scope>
</reference>
<dbReference type="EMBL" id="KB300467">
    <property type="protein sequence ID" value="ELU06722.1"/>
    <property type="molecule type" value="Genomic_DNA"/>
</dbReference>
<dbReference type="GO" id="GO:0030665">
    <property type="term" value="C:clathrin-coated vesicle membrane"/>
    <property type="evidence" value="ECO:0007669"/>
    <property type="project" value="UniProtKB-SubCell"/>
</dbReference>
<evidence type="ECO:0000256" key="2">
    <source>
        <dbReference type="ARBA" id="ARBA00004555"/>
    </source>
</evidence>
<name>R7US34_CAPTE</name>
<evidence type="ECO:0000256" key="1">
    <source>
        <dbReference type="ARBA" id="ARBA00004145"/>
    </source>
</evidence>
<dbReference type="STRING" id="283909.R7US34"/>
<evidence type="ECO:0000256" key="11">
    <source>
        <dbReference type="PIRNR" id="PIRNR037096"/>
    </source>
</evidence>
<dbReference type="GO" id="GO:0005794">
    <property type="term" value="C:Golgi apparatus"/>
    <property type="evidence" value="ECO:0007669"/>
    <property type="project" value="UniProtKB-SubCell"/>
</dbReference>
<keyword evidence="8 11" id="KW-0472">Membrane</keyword>
<feature type="compositionally biased region" description="Low complexity" evidence="12">
    <location>
        <begin position="753"/>
        <end position="765"/>
    </location>
</feature>
<evidence type="ECO:0000256" key="12">
    <source>
        <dbReference type="SAM" id="MobiDB-lite"/>
    </source>
</evidence>
<evidence type="ECO:0000259" key="13">
    <source>
        <dbReference type="SMART" id="SM01355"/>
    </source>
</evidence>
<dbReference type="Pfam" id="PF01602">
    <property type="entry name" value="Adaptin_N"/>
    <property type="match status" value="1"/>
</dbReference>
<comment type="function">
    <text evidence="10">Subunit of non-clathrin- and clathrin-associated adaptor protein complex 3 (AP-3) that plays a role in protein sorting in the late-Golgi/trans-Golgi network (TGN) and/or endosomes. The AP complexes mediate both the recruitment of clathrin to membranes and the recognition of sorting signals within the cytosolic tails of transmembrane cargo molecules. AP-3 appears to be involved in the sorting of a subset of transmembrane proteins targeted to lysosomes and lysosome-related organelles. In concert with the BLOC-1 complex, AP-3 is required to target cargos into vesicles assembled at cell bodies for delivery into neurites and nerve terminals.</text>
</comment>
<feature type="compositionally biased region" description="Low complexity" evidence="12">
    <location>
        <begin position="702"/>
        <end position="713"/>
    </location>
</feature>
<dbReference type="Pfam" id="PF24080">
    <property type="entry name" value="AP3B1_C_2"/>
    <property type="match status" value="1"/>
</dbReference>
<comment type="similarity">
    <text evidence="3 11">Belongs to the adaptor complexes large subunit family.</text>
</comment>
<dbReference type="EMBL" id="AMQN01007334">
    <property type="status" value="NOT_ANNOTATED_CDS"/>
    <property type="molecule type" value="Genomic_DNA"/>
</dbReference>
<feature type="compositionally biased region" description="Acidic residues" evidence="12">
    <location>
        <begin position="714"/>
        <end position="728"/>
    </location>
</feature>
<evidence type="ECO:0000313" key="15">
    <source>
        <dbReference type="EnsemblMetazoa" id="CapteP161003"/>
    </source>
</evidence>
<reference evidence="16" key="1">
    <citation type="submission" date="2012-12" db="EMBL/GenBank/DDBJ databases">
        <authorList>
            <person name="Hellsten U."/>
            <person name="Grimwood J."/>
            <person name="Chapman J.A."/>
            <person name="Shapiro H."/>
            <person name="Aerts A."/>
            <person name="Otillar R.P."/>
            <person name="Terry A.Y."/>
            <person name="Boore J.L."/>
            <person name="Simakov O."/>
            <person name="Marletaz F."/>
            <person name="Cho S.-J."/>
            <person name="Edsinger-Gonzales E."/>
            <person name="Havlak P."/>
            <person name="Kuo D.-H."/>
            <person name="Larsson T."/>
            <person name="Lv J."/>
            <person name="Arendt D."/>
            <person name="Savage R."/>
            <person name="Osoegawa K."/>
            <person name="de Jong P."/>
            <person name="Lindberg D.R."/>
            <person name="Seaver E.C."/>
            <person name="Weisblat D.A."/>
            <person name="Putnam N.H."/>
            <person name="Grigoriev I.V."/>
            <person name="Rokhsar D.S."/>
        </authorList>
    </citation>
    <scope>NUCLEOTIDE SEQUENCE</scope>
    <source>
        <strain evidence="16">I ESC-2004</strain>
    </source>
</reference>
<protein>
    <recommendedName>
        <fullName evidence="11">AP-3 complex subunit beta</fullName>
    </recommendedName>
</protein>
<dbReference type="InterPro" id="IPR016024">
    <property type="entry name" value="ARM-type_fold"/>
</dbReference>
<gene>
    <name evidence="14" type="ORF">CAPTEDRAFT_161003</name>
</gene>
<evidence type="ECO:0000256" key="3">
    <source>
        <dbReference type="ARBA" id="ARBA00006613"/>
    </source>
</evidence>
<dbReference type="InterPro" id="IPR029390">
    <property type="entry name" value="AP3B_C"/>
</dbReference>
<dbReference type="GO" id="GO:0030123">
    <property type="term" value="C:AP-3 adaptor complex"/>
    <property type="evidence" value="ECO:0007669"/>
    <property type="project" value="UniProtKB-UniRule"/>
</dbReference>
<proteinExistence type="inferred from homology"/>
<comment type="subcellular location">
    <subcellularLocation>
        <location evidence="1">Cytoplasmic vesicle</location>
        <location evidence="1">Clathrin-coated vesicle membrane</location>
        <topology evidence="1">Peripheral membrane protein</topology>
        <orientation evidence="1">Cytoplasmic side</orientation>
    </subcellularLocation>
    <subcellularLocation>
        <location evidence="2">Golgi apparatus</location>
    </subcellularLocation>
</comment>
<evidence type="ECO:0000256" key="5">
    <source>
        <dbReference type="ARBA" id="ARBA00022553"/>
    </source>
</evidence>
<evidence type="ECO:0000256" key="10">
    <source>
        <dbReference type="ARBA" id="ARBA00023570"/>
    </source>
</evidence>
<dbReference type="AlphaFoldDB" id="R7US34"/>
<dbReference type="OrthoDB" id="302453at2759"/>
<evidence type="ECO:0000256" key="7">
    <source>
        <dbReference type="ARBA" id="ARBA00023034"/>
    </source>
</evidence>
<dbReference type="OMA" id="AIGRCAN"/>
<reference evidence="14 16" key="2">
    <citation type="journal article" date="2013" name="Nature">
        <title>Insights into bilaterian evolution from three spiralian genomes.</title>
        <authorList>
            <person name="Simakov O."/>
            <person name="Marletaz F."/>
            <person name="Cho S.J."/>
            <person name="Edsinger-Gonzales E."/>
            <person name="Havlak P."/>
            <person name="Hellsten U."/>
            <person name="Kuo D.H."/>
            <person name="Larsson T."/>
            <person name="Lv J."/>
            <person name="Arendt D."/>
            <person name="Savage R."/>
            <person name="Osoegawa K."/>
            <person name="de Jong P."/>
            <person name="Grimwood J."/>
            <person name="Chapman J.A."/>
            <person name="Shapiro H."/>
            <person name="Aerts A."/>
            <person name="Otillar R.P."/>
            <person name="Terry A.Y."/>
            <person name="Boore J.L."/>
            <person name="Grigoriev I.V."/>
            <person name="Lindberg D.R."/>
            <person name="Seaver E.C."/>
            <person name="Weisblat D.A."/>
            <person name="Putnam N.H."/>
            <person name="Rokhsar D.S."/>
        </authorList>
    </citation>
    <scope>NUCLEOTIDE SEQUENCE</scope>
    <source>
        <strain evidence="14 16">I ESC-2004</strain>
    </source>
</reference>
<keyword evidence="16" id="KW-1185">Reference proteome</keyword>
<dbReference type="SUPFAM" id="SSF48371">
    <property type="entry name" value="ARM repeat"/>
    <property type="match status" value="1"/>
</dbReference>
<dbReference type="Proteomes" id="UP000014760">
    <property type="component" value="Unassembled WGS sequence"/>
</dbReference>
<keyword evidence="9" id="KW-0968">Cytoplasmic vesicle</keyword>
<keyword evidence="7" id="KW-0333">Golgi apparatus</keyword>
<dbReference type="SMART" id="SM01355">
    <property type="entry name" value="AP3B1_C"/>
    <property type="match status" value="1"/>
</dbReference>
<feature type="compositionally biased region" description="Basic residues" evidence="12">
    <location>
        <begin position="668"/>
        <end position="677"/>
    </location>
</feature>
<dbReference type="GO" id="GO:0016192">
    <property type="term" value="P:vesicle-mediated transport"/>
    <property type="evidence" value="ECO:0007669"/>
    <property type="project" value="InterPro"/>
</dbReference>
<dbReference type="EnsemblMetazoa" id="CapteT161003">
    <property type="protein sequence ID" value="CapteP161003"/>
    <property type="gene ID" value="CapteG161003"/>
</dbReference>
<dbReference type="PANTHER" id="PTHR11134">
    <property type="entry name" value="ADAPTOR COMPLEX SUBUNIT BETA FAMILY MEMBER"/>
    <property type="match status" value="1"/>
</dbReference>
<feature type="compositionally biased region" description="Acidic residues" evidence="12">
    <location>
        <begin position="766"/>
        <end position="779"/>
    </location>
</feature>
<keyword evidence="4 11" id="KW-0813">Transport</keyword>
<feature type="compositionally biased region" description="Low complexity" evidence="12">
    <location>
        <begin position="729"/>
        <end position="740"/>
    </location>
</feature>
<dbReference type="PIRSF" id="PIRSF037096">
    <property type="entry name" value="AP3_complex_beta"/>
    <property type="match status" value="1"/>
</dbReference>
<feature type="region of interest" description="Disordered" evidence="12">
    <location>
        <begin position="657"/>
        <end position="795"/>
    </location>
</feature>
<feature type="compositionally biased region" description="Acidic residues" evidence="12">
    <location>
        <begin position="684"/>
        <end position="701"/>
    </location>
</feature>
<accession>R7US34</accession>
<evidence type="ECO:0000256" key="6">
    <source>
        <dbReference type="ARBA" id="ARBA00022927"/>
    </source>
</evidence>
<dbReference type="InterPro" id="IPR056314">
    <property type="entry name" value="AP3B1/2_C"/>
</dbReference>
<evidence type="ECO:0000256" key="4">
    <source>
        <dbReference type="ARBA" id="ARBA00022448"/>
    </source>
</evidence>
<keyword evidence="5" id="KW-0597">Phosphoprotein</keyword>
<evidence type="ECO:0000313" key="16">
    <source>
        <dbReference type="Proteomes" id="UP000014760"/>
    </source>
</evidence>
<dbReference type="InterPro" id="IPR026739">
    <property type="entry name" value="AP_beta"/>
</dbReference>
<dbReference type="InterPro" id="IPR026740">
    <property type="entry name" value="AP3_beta"/>
</dbReference>
<evidence type="ECO:0000256" key="9">
    <source>
        <dbReference type="ARBA" id="ARBA00023329"/>
    </source>
</evidence>
<dbReference type="Gene3D" id="1.25.10.10">
    <property type="entry name" value="Leucine-rich Repeat Variant"/>
    <property type="match status" value="1"/>
</dbReference>
<dbReference type="InterPro" id="IPR002553">
    <property type="entry name" value="Clathrin/coatomer_adapt-like_N"/>
</dbReference>
<dbReference type="HOGENOM" id="CLU_006320_3_1_1"/>
<feature type="region of interest" description="Disordered" evidence="12">
    <location>
        <begin position="1"/>
        <end position="31"/>
    </location>
</feature>
<dbReference type="Pfam" id="PF14796">
    <property type="entry name" value="AP3B1_C"/>
    <property type="match status" value="1"/>
</dbReference>
<feature type="domain" description="AP-3 complex subunit beta C-terminal" evidence="13">
    <location>
        <begin position="794"/>
        <end position="938"/>
    </location>
</feature>
<dbReference type="InterPro" id="IPR011989">
    <property type="entry name" value="ARM-like"/>
</dbReference>
<evidence type="ECO:0000313" key="14">
    <source>
        <dbReference type="EMBL" id="ELU06722.1"/>
    </source>
</evidence>
<feature type="compositionally biased region" description="Polar residues" evidence="12">
    <location>
        <begin position="1"/>
        <end position="10"/>
    </location>
</feature>
<sequence>MASNGFQASYANERPGAPSSTGSGEGAAEVASDPASSSFFLGDYKKHDDLKQMLDSNKDTLKLEAMKRIIGMVAKGKDASDLFPAVVKNVVSKNIEVKKLVYVYLARYAEEQQDLALLSISTFQRALKDPNQLIRASALRVLSSIRVSMIVPIMMLAIKEAVMDMSPYVRKTAAHAIPKLYSMDIEQKDILIEVIEKLLADKTTLVAGSAIQAFEEVCPERNDLIHKNYRKLCNLLVDVEEWGQVVIINMLTRYARTQFVDPNQEDVTGEEEKAFYESDDSEEKCDPAGAQKRVYVMDADHRLLLRACKPLLNSRNSAVVMAVAQLYHHCAPRVEVGIVGKALIRLLRSHKEVQYMVLSSIASMSILRRGMFEPYLKSFYVRSSDPTHVKLLKLEILTNLATETNISTILREFQTYVTSSDEEFAAATIQAIGRCASSISEITDACLNGLVSLLSNRNEVVVGESVVVIKKLLQTEPTEHKEIIQHLAKLAETITVAMARASILWLIGEYSDRVPKIAPDVLRKMAKTFIDEEDIVKLQILNLAAKLCITNPKQSKLLCQYVFNLAKYDQNYDIRDRARFLRQLILPPGDKASVLSKHAKKIFLATKPAPVLESKFKDRDQYQLGTLSHVINAKAQGYQELPEWPLEAPDTTVRNVEVSMPWTQSSKKATKKEKKRSFYSSESSSDEESGSGSESSEEESGSEMSSVSAASSSGDEEETSESESETESESSSASEIAIPKAKVKPAPKEHVESSSAESETESGSGSEEDSSDDSSDEEVAPPPPSKKKPKEETKPSAMLLDLDDFGPTINTMPALNPDSLLTPSTASNQLSPSSSRANYSVIKIYTSTQTHEIVNKMSGAGLSCAYRFTRTVSVFSPKMVSIELVFTNHNETPMASIKMLASKLAPGMTMQEFPEITNLGANASITVILPVDFNDTTQPATFSIQSPGKVIPISITAPVGELLTPNTLTESDFLKMQRRLAGMNENSSSVDLNEGCEAQEVCNAVYSVANVAQIGSSDVNVLRFVGRTISSGSDALVTVAMGNKAKVTVNCDKMVIGSMLLKDIKSALANI</sequence>
<dbReference type="GO" id="GO:0006886">
    <property type="term" value="P:intracellular protein transport"/>
    <property type="evidence" value="ECO:0007669"/>
    <property type="project" value="InterPro"/>
</dbReference>
<dbReference type="FunCoup" id="R7US34">
    <property type="interactions" value="865"/>
</dbReference>
<evidence type="ECO:0000256" key="8">
    <source>
        <dbReference type="ARBA" id="ARBA00023136"/>
    </source>
</evidence>
<keyword evidence="6 11" id="KW-0653">Protein transport</keyword>
<organism evidence="14">
    <name type="scientific">Capitella teleta</name>
    <name type="common">Polychaete worm</name>
    <dbReference type="NCBI Taxonomy" id="283909"/>
    <lineage>
        <taxon>Eukaryota</taxon>
        <taxon>Metazoa</taxon>
        <taxon>Spiralia</taxon>
        <taxon>Lophotrochozoa</taxon>
        <taxon>Annelida</taxon>
        <taxon>Polychaeta</taxon>
        <taxon>Sedentaria</taxon>
        <taxon>Scolecida</taxon>
        <taxon>Capitellidae</taxon>
        <taxon>Capitella</taxon>
    </lineage>
</organism>